<evidence type="ECO:0000313" key="3">
    <source>
        <dbReference type="Proteomes" id="UP000607435"/>
    </source>
</evidence>
<dbReference type="InterPro" id="IPR049349">
    <property type="entry name" value="DUF2264_N"/>
</dbReference>
<dbReference type="RefSeq" id="WP_186845356.1">
    <property type="nucleotide sequence ID" value="NZ_JACOME010000002.1"/>
</dbReference>
<gene>
    <name evidence="2" type="ORF">H6H04_07535</name>
</gene>
<reference evidence="2 3" key="1">
    <citation type="submission" date="2020-08" db="EMBL/GenBank/DDBJ databases">
        <title>Winogradskyella ouciana sp. nov., isolated from the hadal seawater of the Mariana Trench.</title>
        <authorList>
            <person name="He X."/>
        </authorList>
    </citation>
    <scope>NUCLEOTIDE SEQUENCE [LARGE SCALE GENOMIC DNA]</scope>
    <source>
        <strain evidence="2 3">KCTC 22026</strain>
    </source>
</reference>
<dbReference type="Pfam" id="PF10022">
    <property type="entry name" value="DUF2264"/>
    <property type="match status" value="1"/>
</dbReference>
<dbReference type="PANTHER" id="PTHR35339:SF4">
    <property type="entry name" value="LINALOOL DEHYDRATASE_ISOMERASE DOMAIN-CONTAINING PROTEIN"/>
    <property type="match status" value="1"/>
</dbReference>
<keyword evidence="3" id="KW-1185">Reference proteome</keyword>
<name>A0ABR6Y0J7_9FLAO</name>
<dbReference type="EMBL" id="JACOME010000002">
    <property type="protein sequence ID" value="MBC3846225.1"/>
    <property type="molecule type" value="Genomic_DNA"/>
</dbReference>
<evidence type="ECO:0000259" key="1">
    <source>
        <dbReference type="Pfam" id="PF10022"/>
    </source>
</evidence>
<sequence length="505" mass="58616">MKKLFLFIKNNKKKILVVCIIALLALFVVYKYKVSTIAADGWSDKVEPYDNYEKIDLSIKETFLDKENQITTNRYEQLFKYFAYGNVKYQSPEGAFIYYPGEISSRGRTINGIEGFARFFPLAAAWLSSNHSETLVLNDETYSITKTIKRGLLNGTNPKHSEYWGDVKDKNQRIVEAADIALALWISKDQIWSTLTTSEKDRIVKWLNLSVNKKIVDNNWNLFPITIVKALEALGYSDENNINFINNLYKKYKSKHYLGEGWFDDPPKGIDYYNAWSIHYSLFWLDQIDPTFDREFIRQSHSEFVKFYKHLFSENGFPIMGRSVCYRLAAPAPIVTSALIAPEEISAGTALRTLDLTWAHFVKNNALQKGKLTQGYYNDDHRLLDGYSGAGSCLWSLRSLIVAFYVDKYIPLFNAQEDKLPIETSDYKIANETIGWTVIGDQSNQKISLQIEKNINNKSYKLKDYSFNNRLREFLLKNPYRPNNKDALYKNYIYTTENELFITKE</sequence>
<evidence type="ECO:0000313" key="2">
    <source>
        <dbReference type="EMBL" id="MBC3846225.1"/>
    </source>
</evidence>
<proteinExistence type="predicted"/>
<dbReference type="InterPro" id="IPR016624">
    <property type="entry name" value="UCP014753"/>
</dbReference>
<protein>
    <submittedName>
        <fullName evidence="2">DUF2264 domain-containing protein</fullName>
    </submittedName>
</protein>
<organism evidence="2 3">
    <name type="scientific">Winogradskyella echinorum</name>
    <dbReference type="NCBI Taxonomy" id="538189"/>
    <lineage>
        <taxon>Bacteria</taxon>
        <taxon>Pseudomonadati</taxon>
        <taxon>Bacteroidota</taxon>
        <taxon>Flavobacteriia</taxon>
        <taxon>Flavobacteriales</taxon>
        <taxon>Flavobacteriaceae</taxon>
        <taxon>Winogradskyella</taxon>
    </lineage>
</organism>
<comment type="caution">
    <text evidence="2">The sequence shown here is derived from an EMBL/GenBank/DDBJ whole genome shotgun (WGS) entry which is preliminary data.</text>
</comment>
<dbReference type="Proteomes" id="UP000607435">
    <property type="component" value="Unassembled WGS sequence"/>
</dbReference>
<feature type="domain" description="DUF2264" evidence="1">
    <location>
        <begin position="76"/>
        <end position="417"/>
    </location>
</feature>
<accession>A0ABR6Y0J7</accession>
<dbReference type="PANTHER" id="PTHR35339">
    <property type="entry name" value="LINALOOL DEHYDRATASE_ISOMERASE DOMAIN-CONTAINING PROTEIN"/>
    <property type="match status" value="1"/>
</dbReference>